<proteinExistence type="predicted"/>
<organism evidence="1 2">
    <name type="scientific">Strongyloides papillosus</name>
    <name type="common">Intestinal threadworm</name>
    <dbReference type="NCBI Taxonomy" id="174720"/>
    <lineage>
        <taxon>Eukaryota</taxon>
        <taxon>Metazoa</taxon>
        <taxon>Ecdysozoa</taxon>
        <taxon>Nematoda</taxon>
        <taxon>Chromadorea</taxon>
        <taxon>Rhabditida</taxon>
        <taxon>Tylenchina</taxon>
        <taxon>Panagrolaimomorpha</taxon>
        <taxon>Strongyloidoidea</taxon>
        <taxon>Strongyloididae</taxon>
        <taxon>Strongyloides</taxon>
    </lineage>
</organism>
<sequence>MHATRRNLRIRATPNCPEEFTRPPVADKRDIKVTMMIGSSDGSQVYDYLTKTDSCGSRFSMIAGLLDTEITKGTYYVAIFYSHNYSTFIKKIPDDCQYPHHLKESNWVCDFGNLKPYLDRKDEIKNLFEEFLKLLPNVKS</sequence>
<dbReference type="Proteomes" id="UP000046392">
    <property type="component" value="Unplaced"/>
</dbReference>
<dbReference type="WBParaSite" id="SPAL_0000638400.2">
    <property type="protein sequence ID" value="SPAL_0000638400.2"/>
    <property type="gene ID" value="SPAL_0000638400"/>
</dbReference>
<dbReference type="AlphaFoldDB" id="A0A0N5BKC5"/>
<evidence type="ECO:0000313" key="1">
    <source>
        <dbReference type="Proteomes" id="UP000046392"/>
    </source>
</evidence>
<accession>A0A0N5BKC5</accession>
<protein>
    <submittedName>
        <fullName evidence="2">PIPK domain-containing protein</fullName>
    </submittedName>
</protein>
<name>A0A0N5BKC5_STREA</name>
<reference evidence="2" key="1">
    <citation type="submission" date="2017-02" db="UniProtKB">
        <authorList>
            <consortium name="WormBaseParasite"/>
        </authorList>
    </citation>
    <scope>IDENTIFICATION</scope>
</reference>
<keyword evidence="1" id="KW-1185">Reference proteome</keyword>
<evidence type="ECO:0000313" key="2">
    <source>
        <dbReference type="WBParaSite" id="SPAL_0000638400.2"/>
    </source>
</evidence>